<evidence type="ECO:0000256" key="2">
    <source>
        <dbReference type="ARBA" id="ARBA00023002"/>
    </source>
</evidence>
<dbReference type="PRINTS" id="PR00080">
    <property type="entry name" value="SDRFAMILY"/>
</dbReference>
<dbReference type="Pfam" id="PF13561">
    <property type="entry name" value="adh_short_C2"/>
    <property type="match status" value="1"/>
</dbReference>
<dbReference type="InterPro" id="IPR036291">
    <property type="entry name" value="NAD(P)-bd_dom_sf"/>
</dbReference>
<dbReference type="InterPro" id="IPR002347">
    <property type="entry name" value="SDR_fam"/>
</dbReference>
<proteinExistence type="inferred from homology"/>
<dbReference type="PANTHER" id="PTHR42760">
    <property type="entry name" value="SHORT-CHAIN DEHYDROGENASES/REDUCTASES FAMILY MEMBER"/>
    <property type="match status" value="1"/>
</dbReference>
<dbReference type="CDD" id="cd05233">
    <property type="entry name" value="SDR_c"/>
    <property type="match status" value="1"/>
</dbReference>
<dbReference type="GO" id="GO:0016616">
    <property type="term" value="F:oxidoreductase activity, acting on the CH-OH group of donors, NAD or NADP as acceptor"/>
    <property type="evidence" value="ECO:0007669"/>
    <property type="project" value="UniProtKB-ARBA"/>
</dbReference>
<dbReference type="RefSeq" id="WP_153760340.1">
    <property type="nucleotide sequence ID" value="NZ_CP045851.1"/>
</dbReference>
<dbReference type="InterPro" id="IPR057326">
    <property type="entry name" value="KR_dom"/>
</dbReference>
<evidence type="ECO:0000313" key="5">
    <source>
        <dbReference type="Proteomes" id="UP000334019"/>
    </source>
</evidence>
<protein>
    <submittedName>
        <fullName evidence="4">SDR family oxidoreductase</fullName>
    </submittedName>
</protein>
<dbReference type="PROSITE" id="PS00061">
    <property type="entry name" value="ADH_SHORT"/>
    <property type="match status" value="1"/>
</dbReference>
<organism evidence="4 5">
    <name type="scientific">Actinomarinicola tropica</name>
    <dbReference type="NCBI Taxonomy" id="2789776"/>
    <lineage>
        <taxon>Bacteria</taxon>
        <taxon>Bacillati</taxon>
        <taxon>Actinomycetota</taxon>
        <taxon>Acidimicrobiia</taxon>
        <taxon>Acidimicrobiales</taxon>
        <taxon>Iamiaceae</taxon>
        <taxon>Actinomarinicola</taxon>
    </lineage>
</organism>
<dbReference type="GO" id="GO:0030497">
    <property type="term" value="P:fatty acid elongation"/>
    <property type="evidence" value="ECO:0007669"/>
    <property type="project" value="TreeGrafter"/>
</dbReference>
<dbReference type="SUPFAM" id="SSF51735">
    <property type="entry name" value="NAD(P)-binding Rossmann-fold domains"/>
    <property type="match status" value="1"/>
</dbReference>
<keyword evidence="5" id="KW-1185">Reference proteome</keyword>
<comment type="similarity">
    <text evidence="1">Belongs to the short-chain dehydrogenases/reductases (SDR) family.</text>
</comment>
<dbReference type="InterPro" id="IPR020904">
    <property type="entry name" value="Sc_DH/Rdtase_CS"/>
</dbReference>
<evidence type="ECO:0000259" key="3">
    <source>
        <dbReference type="SMART" id="SM00822"/>
    </source>
</evidence>
<accession>A0A5Q2RL70</accession>
<dbReference type="PANTHER" id="PTHR42760:SF40">
    <property type="entry name" value="3-OXOACYL-[ACYL-CARRIER-PROTEIN] REDUCTASE, CHLOROPLASTIC"/>
    <property type="match status" value="1"/>
</dbReference>
<dbReference type="EMBL" id="CP045851">
    <property type="protein sequence ID" value="QGG96234.1"/>
    <property type="molecule type" value="Genomic_DNA"/>
</dbReference>
<dbReference type="Proteomes" id="UP000334019">
    <property type="component" value="Chromosome"/>
</dbReference>
<gene>
    <name evidence="4" type="ORF">GH723_14605</name>
</gene>
<feature type="domain" description="Ketoreductase" evidence="3">
    <location>
        <begin position="4"/>
        <end position="173"/>
    </location>
</feature>
<dbReference type="KEGG" id="atq:GH723_14605"/>
<evidence type="ECO:0000256" key="1">
    <source>
        <dbReference type="ARBA" id="ARBA00006484"/>
    </source>
</evidence>
<reference evidence="4 5" key="1">
    <citation type="submission" date="2019-11" db="EMBL/GenBank/DDBJ databases">
        <authorList>
            <person name="He Y."/>
        </authorList>
    </citation>
    <scope>NUCLEOTIDE SEQUENCE [LARGE SCALE GENOMIC DNA]</scope>
    <source>
        <strain evidence="4 5">SCSIO 58843</strain>
    </source>
</reference>
<dbReference type="PRINTS" id="PR00081">
    <property type="entry name" value="GDHRDH"/>
</dbReference>
<evidence type="ECO:0000313" key="4">
    <source>
        <dbReference type="EMBL" id="QGG96234.1"/>
    </source>
</evidence>
<dbReference type="Gene3D" id="3.40.50.720">
    <property type="entry name" value="NAD(P)-binding Rossmann-like Domain"/>
    <property type="match status" value="1"/>
</dbReference>
<keyword evidence="2" id="KW-0560">Oxidoreductase</keyword>
<sequence length="243" mass="25025">MDRGVCVITGGGRGIGAATVRRVAAMGWRPCVSWREDERSATDLAAELGGVAVRADVASEDDVVQLFARARELGPVTAAVANAGIVAPTARLDEMSSDRIRRMFDVNAVGAVLTCREAVRHMSPRHGGAGGSIVAVSSVAAVLGSPGTYVDYAASKGAVDTLVVGLGREVAGEGIRVNGVRPGIIDTEIHADSGQPERAREVGPRLPMGRVGTAEEVADVIAWLLSDDAAYVTATLVDVAGGR</sequence>
<dbReference type="FunFam" id="3.40.50.720:FF:000084">
    <property type="entry name" value="Short-chain dehydrogenase reductase"/>
    <property type="match status" value="1"/>
</dbReference>
<name>A0A5Q2RL70_9ACTN</name>
<dbReference type="AlphaFoldDB" id="A0A5Q2RL70"/>
<dbReference type="SMART" id="SM00822">
    <property type="entry name" value="PKS_KR"/>
    <property type="match status" value="1"/>
</dbReference>